<gene>
    <name evidence="4" type="ORF">JTE90_024894</name>
</gene>
<dbReference type="SUPFAM" id="SSF55797">
    <property type="entry name" value="PR-1-like"/>
    <property type="match status" value="1"/>
</dbReference>
<dbReference type="AlphaFoldDB" id="A0AAV6V4H0"/>
<dbReference type="Pfam" id="PF00188">
    <property type="entry name" value="CAP"/>
    <property type="match status" value="1"/>
</dbReference>
<comment type="caution">
    <text evidence="4">The sequence shown here is derived from an EMBL/GenBank/DDBJ whole genome shotgun (WGS) entry which is preliminary data.</text>
</comment>
<evidence type="ECO:0000313" key="5">
    <source>
        <dbReference type="Proteomes" id="UP000827092"/>
    </source>
</evidence>
<organism evidence="4 5">
    <name type="scientific">Oedothorax gibbosus</name>
    <dbReference type="NCBI Taxonomy" id="931172"/>
    <lineage>
        <taxon>Eukaryota</taxon>
        <taxon>Metazoa</taxon>
        <taxon>Ecdysozoa</taxon>
        <taxon>Arthropoda</taxon>
        <taxon>Chelicerata</taxon>
        <taxon>Arachnida</taxon>
        <taxon>Araneae</taxon>
        <taxon>Araneomorphae</taxon>
        <taxon>Entelegynae</taxon>
        <taxon>Araneoidea</taxon>
        <taxon>Linyphiidae</taxon>
        <taxon>Erigoninae</taxon>
        <taxon>Oedothorax</taxon>
    </lineage>
</organism>
<dbReference type="SMART" id="SM00198">
    <property type="entry name" value="SCP"/>
    <property type="match status" value="1"/>
</dbReference>
<dbReference type="EMBL" id="JAFNEN010000175">
    <property type="protein sequence ID" value="KAG8190768.1"/>
    <property type="molecule type" value="Genomic_DNA"/>
</dbReference>
<evidence type="ECO:0000256" key="1">
    <source>
        <dbReference type="SAM" id="MobiDB-lite"/>
    </source>
</evidence>
<dbReference type="PROSITE" id="PS50853">
    <property type="entry name" value="FN3"/>
    <property type="match status" value="1"/>
</dbReference>
<feature type="region of interest" description="Disordered" evidence="1">
    <location>
        <begin position="1210"/>
        <end position="1230"/>
    </location>
</feature>
<feature type="region of interest" description="Disordered" evidence="1">
    <location>
        <begin position="472"/>
        <end position="558"/>
    </location>
</feature>
<dbReference type="Gene3D" id="2.60.40.10">
    <property type="entry name" value="Immunoglobulins"/>
    <property type="match status" value="1"/>
</dbReference>
<proteinExistence type="predicted"/>
<protein>
    <recommendedName>
        <fullName evidence="3">Fibronectin type-III domain-containing protein</fullName>
    </recommendedName>
</protein>
<dbReference type="SUPFAM" id="SSF49265">
    <property type="entry name" value="Fibronectin type III"/>
    <property type="match status" value="1"/>
</dbReference>
<feature type="region of interest" description="Disordered" evidence="1">
    <location>
        <begin position="779"/>
        <end position="852"/>
    </location>
</feature>
<dbReference type="InterPro" id="IPR036116">
    <property type="entry name" value="FN3_sf"/>
</dbReference>
<evidence type="ECO:0000259" key="3">
    <source>
        <dbReference type="PROSITE" id="PS50853"/>
    </source>
</evidence>
<feature type="region of interest" description="Disordered" evidence="1">
    <location>
        <begin position="699"/>
        <end position="763"/>
    </location>
</feature>
<dbReference type="SMART" id="SM00060">
    <property type="entry name" value="FN3"/>
    <property type="match status" value="1"/>
</dbReference>
<dbReference type="InterPro" id="IPR035940">
    <property type="entry name" value="CAP_sf"/>
</dbReference>
<dbReference type="InterPro" id="IPR013783">
    <property type="entry name" value="Ig-like_fold"/>
</dbReference>
<keyword evidence="5" id="KW-1185">Reference proteome</keyword>
<dbReference type="InterPro" id="IPR003961">
    <property type="entry name" value="FN3_dom"/>
</dbReference>
<feature type="chain" id="PRO_5043764726" description="Fibronectin type-III domain-containing protein" evidence="2">
    <location>
        <begin position="24"/>
        <end position="1230"/>
    </location>
</feature>
<dbReference type="PRINTS" id="PR00014">
    <property type="entry name" value="FNTYPEIII"/>
</dbReference>
<feature type="compositionally biased region" description="Basic and acidic residues" evidence="1">
    <location>
        <begin position="883"/>
        <end position="901"/>
    </location>
</feature>
<dbReference type="Gene3D" id="3.40.33.10">
    <property type="entry name" value="CAP"/>
    <property type="match status" value="1"/>
</dbReference>
<accession>A0AAV6V4H0</accession>
<dbReference type="PRINTS" id="PR00837">
    <property type="entry name" value="V5TPXLIKE"/>
</dbReference>
<dbReference type="InterPro" id="IPR001283">
    <property type="entry name" value="CRISP-related"/>
</dbReference>
<dbReference type="CDD" id="cd05380">
    <property type="entry name" value="CAP_euk"/>
    <property type="match status" value="1"/>
</dbReference>
<evidence type="ECO:0000256" key="2">
    <source>
        <dbReference type="SAM" id="SignalP"/>
    </source>
</evidence>
<reference evidence="4 5" key="1">
    <citation type="journal article" date="2022" name="Nat. Ecol. Evol.">
        <title>A masculinizing supergene underlies an exaggerated male reproductive morph in a spider.</title>
        <authorList>
            <person name="Hendrickx F."/>
            <person name="De Corte Z."/>
            <person name="Sonet G."/>
            <person name="Van Belleghem S.M."/>
            <person name="Kostlbacher S."/>
            <person name="Vangestel C."/>
        </authorList>
    </citation>
    <scope>NUCLEOTIDE SEQUENCE [LARGE SCALE GENOMIC DNA]</scope>
    <source>
        <strain evidence="4">W744_W776</strain>
    </source>
</reference>
<feature type="compositionally biased region" description="Low complexity" evidence="1">
    <location>
        <begin position="785"/>
        <end position="836"/>
    </location>
</feature>
<sequence>MAMAMYALGLFFALFLNVAQNDANECNIQTKGVDASFKNLILNTHNEKRSKMATGQEPGFPKCADMLELVWDDKLAEMAQKWASKCELIPDPITERETDEGLCGQNFASTSNQIESPNWKEFFEDINKEVKDFECQAIQKYYSDTKTSRFTQMIWAKTHKVGCGYVRFQSGENYTHLYGCHYFPSANVVNKPIYEFGLPCSKCGGCGSYVGLCKIGDSTTVLEDTPAASSAIGSFENVFTKIGITTAASSDDVSSPAASPETGSSATDSSATDSSATDSSATDSSATDSSATDSSATDSSATDSSTPGSSPPGSSATSLPAAGSSPSGGKLKYIHGVFNATIFEDETPAASSAIGSFENVFTEIGITTAASPETGSSATDSSATDSSATDSSETGSSATDSSATDSTATDSSATDSSATDSSTPGSSPPGSSATSLPAAGSSPSGGKLVTPAASSAIGSFENVFTEIGITTAAPPETGSSATDSSATDSSATDSSETGSSATDSSATDSTATDSTATDSSATDSSAIDSSTPGSSPPGSSATSLPAAGSSPSGGKHKYIHGVFDATISEDESDKPHSKDVPTSPVGVSTVIISTRFVTLSWSQPQNTNGEIIAYSVYYKETTSTRERVLNTTQPKLEEVNIQGLQPSTKYHFRIVAYNEHGPGDSSEEVIVDTQSEAPAASSAIGSFENVFTEIGITTTASPETGSSATDSSATDSSATDSSATDSSATDSSTSGSSPPGSSATSLPTAGSSPSEKPAPAASSAIGSFENVFTEIGITTTASPETGSSATDSSATDSSATDSSATDSSATDSSTSGSSPPGSSATSLPAAGSSPSGEKPVTKPTNETEEKNIEMRYAEKCIKSFLALLKTTEKSSSSFTSEMGDSKKGLEDVNKPTKETENIEEKNLEMRNAENIIKSFLVLLKTAKKSSSSFTSEMGDSKKGLEDVNKPTNEAENIKEKNIEMRIAEKTIKSFLVLLKTVKESSSSFTSEKGDSKKVLEDVNKPTIETGNIEEKNIEMRHAEKTIKSFLVLLKTAEENSSFFTSEIDLKKVLEDFNIEERNIEMRHAETTIKSFLILLKTAEESSSSFTSEIDWKKVLEDFNKPMNELENIEEKNIEMRYAVQTIKSFTVLLKTAEETCSCFTSEIDLKKVLEDFNKQTYETENIEGRKSEKSIKGVMVLFETAKENNSSIPSEISDLKKVLEDFNKPTNETENIEAENNSSFTSEMGY</sequence>
<feature type="signal peptide" evidence="2">
    <location>
        <begin position="1"/>
        <end position="23"/>
    </location>
</feature>
<dbReference type="InterPro" id="IPR014044">
    <property type="entry name" value="CAP_dom"/>
</dbReference>
<feature type="compositionally biased region" description="Low complexity" evidence="1">
    <location>
        <begin position="704"/>
        <end position="763"/>
    </location>
</feature>
<evidence type="ECO:0000313" key="4">
    <source>
        <dbReference type="EMBL" id="KAG8190768.1"/>
    </source>
</evidence>
<feature type="domain" description="Fibronectin type-III" evidence="3">
    <location>
        <begin position="580"/>
        <end position="676"/>
    </location>
</feature>
<name>A0AAV6V4H0_9ARAC</name>
<feature type="region of interest" description="Disordered" evidence="1">
    <location>
        <begin position="370"/>
        <end position="450"/>
    </location>
</feature>
<feature type="region of interest" description="Disordered" evidence="1">
    <location>
        <begin position="250"/>
        <end position="327"/>
    </location>
</feature>
<dbReference type="PANTHER" id="PTHR10334">
    <property type="entry name" value="CYSTEINE-RICH SECRETORY PROTEIN-RELATED"/>
    <property type="match status" value="1"/>
</dbReference>
<dbReference type="Proteomes" id="UP000827092">
    <property type="component" value="Unassembled WGS sequence"/>
</dbReference>
<keyword evidence="2" id="KW-0732">Signal</keyword>
<feature type="compositionally biased region" description="Low complexity" evidence="1">
    <location>
        <begin position="477"/>
        <end position="553"/>
    </location>
</feature>
<feature type="compositionally biased region" description="Low complexity" evidence="1">
    <location>
        <begin position="374"/>
        <end position="446"/>
    </location>
</feature>
<feature type="region of interest" description="Disordered" evidence="1">
    <location>
        <begin position="873"/>
        <end position="901"/>
    </location>
</feature>
<feature type="compositionally biased region" description="Low complexity" evidence="1">
    <location>
        <begin position="1210"/>
        <end position="1221"/>
    </location>
</feature>
<dbReference type="CDD" id="cd00063">
    <property type="entry name" value="FN3"/>
    <property type="match status" value="1"/>
</dbReference>
<dbReference type="Pfam" id="PF00041">
    <property type="entry name" value="fn3"/>
    <property type="match status" value="1"/>
</dbReference>